<reference evidence="1" key="1">
    <citation type="submission" date="2020-03" db="EMBL/GenBank/DDBJ databases">
        <title>The deep terrestrial virosphere.</title>
        <authorList>
            <person name="Holmfeldt K."/>
            <person name="Nilsson E."/>
            <person name="Simone D."/>
            <person name="Lopez-Fernandez M."/>
            <person name="Wu X."/>
            <person name="de Brujin I."/>
            <person name="Lundin D."/>
            <person name="Andersson A."/>
            <person name="Bertilsson S."/>
            <person name="Dopson M."/>
        </authorList>
    </citation>
    <scope>NUCLEOTIDE SEQUENCE</scope>
    <source>
        <strain evidence="1">MM415B06637</strain>
    </source>
</reference>
<proteinExistence type="predicted"/>
<organism evidence="1">
    <name type="scientific">viral metagenome</name>
    <dbReference type="NCBI Taxonomy" id="1070528"/>
    <lineage>
        <taxon>unclassified sequences</taxon>
        <taxon>metagenomes</taxon>
        <taxon>organismal metagenomes</taxon>
    </lineage>
</organism>
<accession>A0A6M3LSN2</accession>
<dbReference type="AlphaFoldDB" id="A0A6M3LSN2"/>
<dbReference type="EMBL" id="MT143466">
    <property type="protein sequence ID" value="QJA97139.1"/>
    <property type="molecule type" value="Genomic_DNA"/>
</dbReference>
<evidence type="ECO:0000313" key="1">
    <source>
        <dbReference type="EMBL" id="QJA97139.1"/>
    </source>
</evidence>
<name>A0A6M3LSN2_9ZZZZ</name>
<gene>
    <name evidence="1" type="ORF">MM415B06637_0003</name>
</gene>
<sequence length="58" mass="6750">MEKTNKHKHKYWHDETGWHVQIGEVIWNVESEKYAIDFYLGRTPTPKGQPPKGAAEGK</sequence>
<protein>
    <submittedName>
        <fullName evidence="1">Uncharacterized protein</fullName>
    </submittedName>
</protein>